<evidence type="ECO:0000313" key="4">
    <source>
        <dbReference type="EMBL" id="MEQ2357384.1"/>
    </source>
</evidence>
<dbReference type="InterPro" id="IPR036866">
    <property type="entry name" value="RibonucZ/Hydroxyglut_hydro"/>
</dbReference>
<feature type="domain" description="Beta-Casp" evidence="3">
    <location>
        <begin position="250"/>
        <end position="379"/>
    </location>
</feature>
<dbReference type="Pfam" id="PF07521">
    <property type="entry name" value="RMMBL"/>
    <property type="match status" value="1"/>
</dbReference>
<evidence type="ECO:0000259" key="2">
    <source>
        <dbReference type="SMART" id="SM00849"/>
    </source>
</evidence>
<dbReference type="InterPro" id="IPR050698">
    <property type="entry name" value="MBL"/>
</dbReference>
<accession>A0ABV1AGW2</accession>
<dbReference type="Gene3D" id="3.60.15.10">
    <property type="entry name" value="Ribonuclease Z/Hydroxyacylglutathione hydrolase-like"/>
    <property type="match status" value="1"/>
</dbReference>
<dbReference type="SMART" id="SM01027">
    <property type="entry name" value="Beta-Casp"/>
    <property type="match status" value="1"/>
</dbReference>
<dbReference type="Pfam" id="PF00753">
    <property type="entry name" value="Lactamase_B"/>
    <property type="match status" value="1"/>
</dbReference>
<dbReference type="InterPro" id="IPR022712">
    <property type="entry name" value="Beta_Casp"/>
</dbReference>
<dbReference type="Gene3D" id="3.40.50.10890">
    <property type="match status" value="1"/>
</dbReference>
<comment type="caution">
    <text evidence="4">The sequence shown here is derived from an EMBL/GenBank/DDBJ whole genome shotgun (WGS) entry which is preliminary data.</text>
</comment>
<feature type="domain" description="Metallo-beta-lactamase" evidence="2">
    <location>
        <begin position="13"/>
        <end position="226"/>
    </location>
</feature>
<dbReference type="PANTHER" id="PTHR11203">
    <property type="entry name" value="CLEAVAGE AND POLYADENYLATION SPECIFICITY FACTOR FAMILY MEMBER"/>
    <property type="match status" value="1"/>
</dbReference>
<gene>
    <name evidence="4" type="ORF">WMO75_03320</name>
</gene>
<keyword evidence="5" id="KW-1185">Reference proteome</keyword>
<dbReference type="RefSeq" id="WP_303217198.1">
    <property type="nucleotide sequence ID" value="NZ_JBBMEI010000006.1"/>
</dbReference>
<evidence type="ECO:0000259" key="3">
    <source>
        <dbReference type="SMART" id="SM01027"/>
    </source>
</evidence>
<dbReference type="GO" id="GO:0016787">
    <property type="term" value="F:hydrolase activity"/>
    <property type="evidence" value="ECO:0007669"/>
    <property type="project" value="UniProtKB-KW"/>
</dbReference>
<dbReference type="Proteomes" id="UP001446032">
    <property type="component" value="Unassembled WGS sequence"/>
</dbReference>
<reference evidence="4 5" key="1">
    <citation type="submission" date="2024-03" db="EMBL/GenBank/DDBJ databases">
        <title>Human intestinal bacterial collection.</title>
        <authorList>
            <person name="Pauvert C."/>
            <person name="Hitch T.C.A."/>
            <person name="Clavel T."/>
        </authorList>
    </citation>
    <scope>NUCLEOTIDE SEQUENCE [LARGE SCALE GENOMIC DNA]</scope>
    <source>
        <strain evidence="4 5">CLA-AA-H95</strain>
    </source>
</reference>
<evidence type="ECO:0000313" key="5">
    <source>
        <dbReference type="Proteomes" id="UP001446032"/>
    </source>
</evidence>
<protein>
    <submittedName>
        <fullName evidence="4">MBL fold metallo-hydrolase</fullName>
        <ecNumber evidence="4">3.-.-.-</ecNumber>
    </submittedName>
</protein>
<dbReference type="InterPro" id="IPR011108">
    <property type="entry name" value="RMMBL"/>
</dbReference>
<dbReference type="InterPro" id="IPR001279">
    <property type="entry name" value="Metallo-B-lactamas"/>
</dbReference>
<dbReference type="EMBL" id="JBBMEI010000006">
    <property type="protein sequence ID" value="MEQ2357384.1"/>
    <property type="molecule type" value="Genomic_DNA"/>
</dbReference>
<dbReference type="CDD" id="cd16295">
    <property type="entry name" value="TTHA0252-CPSF-like_MBL-fold"/>
    <property type="match status" value="1"/>
</dbReference>
<sequence>MKITFIGATHEVTGSCYYLEAAGKKFLVDCGMEQGPDYYQNQEIPVNPGDLDFVLLTHAHMDHSGNLPAIYAKGFLGPIYATQATCHLCDIMLRDSAHIQMFEAEWRNRKGRRQGKPEFVPAYTMEDAMGVIQNFVPCPYEKTITPAPGISVRFVDAGHLLGSASIELTIQEDGEEEKIVFSGDIGNLHQPLIKDPTYLHDADYVVMESTYGDRSHGERPDYVAILSEVIQHTFDRGGSVIIPSFAVGRTQEMLYFIRQIKEENRVTGHGNFKVYVDSPLANEATTIFNEHQYDCFDEEAIALVQKGINPLMFPGLRTSITSDDSRAINYDEDCKVIISASGMCDAGRIKHHLKHNLWDPRNTILFVGYQAIGTLGRALLEGAEDVKLFGETVHVGAEIRQMPGISGHADVNGLIDWIKAFDDKPKKVFVTHGDDEVTEIFARRLHDEMGLDSMAPFSGTIYDFKANNCIYEAQGIRITKASASPKASKAARAFQKLVAMGQRLMSVIRKSEGIPNKDLDRFARDIQSLCDKWDRDDI</sequence>
<dbReference type="Pfam" id="PF10996">
    <property type="entry name" value="Beta-Casp"/>
    <property type="match status" value="1"/>
</dbReference>
<evidence type="ECO:0000256" key="1">
    <source>
        <dbReference type="ARBA" id="ARBA00022801"/>
    </source>
</evidence>
<dbReference type="SUPFAM" id="SSF56281">
    <property type="entry name" value="Metallo-hydrolase/oxidoreductase"/>
    <property type="match status" value="1"/>
</dbReference>
<proteinExistence type="predicted"/>
<keyword evidence="1 4" id="KW-0378">Hydrolase</keyword>
<dbReference type="EC" id="3.-.-.-" evidence="4"/>
<name>A0ABV1AGW2_9FIRM</name>
<dbReference type="PANTHER" id="PTHR11203:SF37">
    <property type="entry name" value="INTEGRATOR COMPLEX SUBUNIT 11"/>
    <property type="match status" value="1"/>
</dbReference>
<organism evidence="4 5">
    <name type="scientific">Blautia intestinihominis</name>
    <dbReference type="NCBI Taxonomy" id="3133152"/>
    <lineage>
        <taxon>Bacteria</taxon>
        <taxon>Bacillati</taxon>
        <taxon>Bacillota</taxon>
        <taxon>Clostridia</taxon>
        <taxon>Lachnospirales</taxon>
        <taxon>Lachnospiraceae</taxon>
        <taxon>Blautia</taxon>
    </lineage>
</organism>
<dbReference type="SMART" id="SM00849">
    <property type="entry name" value="Lactamase_B"/>
    <property type="match status" value="1"/>
</dbReference>